<dbReference type="SUPFAM" id="SSF50494">
    <property type="entry name" value="Trypsin-like serine proteases"/>
    <property type="match status" value="1"/>
</dbReference>
<keyword evidence="9" id="KW-1185">Reference proteome</keyword>
<keyword evidence="3" id="KW-0378">Hydrolase</keyword>
<sequence length="502" mass="51438">MTRTWNAIARTVLAGGLIGAAALAGPAPGVAASTAPLQPLRVANAGASVLDLLPAATSDRMTAQIPLIDAASIIRTAIETGNSTGYAGIGLVDDHVTLWWKGQLPASVATTVESARRTAPVEVVDATYSQVELKAAAARLDPAVRANPKDAAHAVKLRTDGSGLEIAVTGTPNATLPKLPATGVRTTVVARQPMVPRSREDDAAPWNGGARIWASYGCTSGFGVRDAGSGANYLLTAGHCSEVGEEWRDGTGTPIGPATHKNQDHDTMLISTATAGGDVYTGGSNDETRVRVTGWTEVFPGQFLCQSGSTTAGELARPVCNFRVDFHYDDREDLVEATQLDGEEAARSGDSGGPVYAVQSDGTVLAAGTVTRSGGAGLGFQDFATARDDFGAIVPVTGTASTTCRVSYLVTDSWSGGFAASVTVQNSGSAVSGWSLGWSFPGNQVVQGHWHGQFQQTGAKVTVTNEAHNALIPAGGSINLGFTASGSPTTPTPFTLNGAACS</sequence>
<keyword evidence="2" id="KW-0645">Protease</keyword>
<dbReference type="InterPro" id="IPR043504">
    <property type="entry name" value="Peptidase_S1_PA_chymotrypsin"/>
</dbReference>
<dbReference type="EMBL" id="JADBEB010000001">
    <property type="protein sequence ID" value="MBE1488169.1"/>
    <property type="molecule type" value="Genomic_DNA"/>
</dbReference>
<dbReference type="InterPro" id="IPR008965">
    <property type="entry name" value="CBM2/CBM3_carb-bd_dom_sf"/>
</dbReference>
<evidence type="ECO:0000313" key="9">
    <source>
        <dbReference type="Proteomes" id="UP000649753"/>
    </source>
</evidence>
<dbReference type="RefSeq" id="WP_192767884.1">
    <property type="nucleotide sequence ID" value="NZ_JADBEB010000001.1"/>
</dbReference>
<accession>A0A927M553</accession>
<dbReference type="InterPro" id="IPR001316">
    <property type="entry name" value="Pept_S1A_streptogrisin"/>
</dbReference>
<evidence type="ECO:0000256" key="3">
    <source>
        <dbReference type="ARBA" id="ARBA00022801"/>
    </source>
</evidence>
<evidence type="ECO:0000256" key="6">
    <source>
        <dbReference type="SAM" id="SignalP"/>
    </source>
</evidence>
<feature type="signal peptide" evidence="6">
    <location>
        <begin position="1"/>
        <end position="24"/>
    </location>
</feature>
<evidence type="ECO:0000256" key="4">
    <source>
        <dbReference type="ARBA" id="ARBA00022825"/>
    </source>
</evidence>
<dbReference type="PROSITE" id="PS00134">
    <property type="entry name" value="TRYPSIN_HIS"/>
    <property type="match status" value="1"/>
</dbReference>
<dbReference type="InterPro" id="IPR018114">
    <property type="entry name" value="TRYPSIN_HIS"/>
</dbReference>
<evidence type="ECO:0000256" key="2">
    <source>
        <dbReference type="ARBA" id="ARBA00022670"/>
    </source>
</evidence>
<evidence type="ECO:0000313" key="8">
    <source>
        <dbReference type="EMBL" id="MBE1488169.1"/>
    </source>
</evidence>
<dbReference type="Pfam" id="PF00553">
    <property type="entry name" value="CBM_2"/>
    <property type="match status" value="1"/>
</dbReference>
<dbReference type="PRINTS" id="PR00861">
    <property type="entry name" value="ALYTICPTASE"/>
</dbReference>
<dbReference type="GO" id="GO:0030247">
    <property type="term" value="F:polysaccharide binding"/>
    <property type="evidence" value="ECO:0007669"/>
    <property type="project" value="UniProtKB-UniRule"/>
</dbReference>
<dbReference type="InterPro" id="IPR001919">
    <property type="entry name" value="CBD2"/>
</dbReference>
<keyword evidence="5" id="KW-1015">Disulfide bond</keyword>
<dbReference type="GO" id="GO:0005975">
    <property type="term" value="P:carbohydrate metabolic process"/>
    <property type="evidence" value="ECO:0007669"/>
    <property type="project" value="InterPro"/>
</dbReference>
<dbReference type="GO" id="GO:0004252">
    <property type="term" value="F:serine-type endopeptidase activity"/>
    <property type="evidence" value="ECO:0007669"/>
    <property type="project" value="InterPro"/>
</dbReference>
<dbReference type="InterPro" id="IPR033116">
    <property type="entry name" value="TRYPSIN_SER"/>
</dbReference>
<dbReference type="AlphaFoldDB" id="A0A927M553"/>
<reference evidence="8" key="1">
    <citation type="submission" date="2020-10" db="EMBL/GenBank/DDBJ databases">
        <title>Sequencing the genomes of 1000 actinobacteria strains.</title>
        <authorList>
            <person name="Klenk H.-P."/>
        </authorList>
    </citation>
    <scope>NUCLEOTIDE SEQUENCE</scope>
    <source>
        <strain evidence="8">DSM 46832</strain>
    </source>
</reference>
<dbReference type="SUPFAM" id="SSF49384">
    <property type="entry name" value="Carbohydrate-binding domain"/>
    <property type="match status" value="1"/>
</dbReference>
<feature type="chain" id="PRO_5039721388" description="CBM2 domain-containing protein" evidence="6">
    <location>
        <begin position="25"/>
        <end position="502"/>
    </location>
</feature>
<comment type="caution">
    <text evidence="8">The sequence shown here is derived from an EMBL/GenBank/DDBJ whole genome shotgun (WGS) entry which is preliminary data.</text>
</comment>
<dbReference type="InterPro" id="IPR009003">
    <property type="entry name" value="Peptidase_S1_PA"/>
</dbReference>
<feature type="domain" description="CBM2" evidence="7">
    <location>
        <begin position="397"/>
        <end position="502"/>
    </location>
</feature>
<keyword evidence="6" id="KW-0732">Signal</keyword>
<dbReference type="SMART" id="SM00637">
    <property type="entry name" value="CBD_II"/>
    <property type="match status" value="1"/>
</dbReference>
<dbReference type="GO" id="GO:0006508">
    <property type="term" value="P:proteolysis"/>
    <property type="evidence" value="ECO:0007669"/>
    <property type="project" value="UniProtKB-KW"/>
</dbReference>
<keyword evidence="4" id="KW-0720">Serine protease</keyword>
<dbReference type="PROSITE" id="PS51173">
    <property type="entry name" value="CBM2"/>
    <property type="match status" value="1"/>
</dbReference>
<organism evidence="8 9">
    <name type="scientific">Plantactinospora soyae</name>
    <dbReference type="NCBI Taxonomy" id="1544732"/>
    <lineage>
        <taxon>Bacteria</taxon>
        <taxon>Bacillati</taxon>
        <taxon>Actinomycetota</taxon>
        <taxon>Actinomycetes</taxon>
        <taxon>Micromonosporales</taxon>
        <taxon>Micromonosporaceae</taxon>
        <taxon>Plantactinospora</taxon>
    </lineage>
</organism>
<comment type="similarity">
    <text evidence="1">Belongs to the peptidase S1 family.</text>
</comment>
<dbReference type="InterPro" id="IPR012291">
    <property type="entry name" value="CBM2_carb-bd_dom_sf"/>
</dbReference>
<name>A0A927M553_9ACTN</name>
<proteinExistence type="inferred from homology"/>
<protein>
    <recommendedName>
        <fullName evidence="7">CBM2 domain-containing protein</fullName>
    </recommendedName>
</protein>
<dbReference type="Gene3D" id="2.40.10.10">
    <property type="entry name" value="Trypsin-like serine proteases"/>
    <property type="match status" value="2"/>
</dbReference>
<dbReference type="Gene3D" id="2.60.40.290">
    <property type="match status" value="1"/>
</dbReference>
<gene>
    <name evidence="8" type="ORF">H4W31_003807</name>
</gene>
<dbReference type="Proteomes" id="UP000649753">
    <property type="component" value="Unassembled WGS sequence"/>
</dbReference>
<evidence type="ECO:0000256" key="5">
    <source>
        <dbReference type="ARBA" id="ARBA00023157"/>
    </source>
</evidence>
<dbReference type="GO" id="GO:0004553">
    <property type="term" value="F:hydrolase activity, hydrolyzing O-glycosyl compounds"/>
    <property type="evidence" value="ECO:0007669"/>
    <property type="project" value="InterPro"/>
</dbReference>
<evidence type="ECO:0000256" key="1">
    <source>
        <dbReference type="ARBA" id="ARBA00007664"/>
    </source>
</evidence>
<evidence type="ECO:0000259" key="7">
    <source>
        <dbReference type="PROSITE" id="PS51173"/>
    </source>
</evidence>
<dbReference type="PROSITE" id="PS00135">
    <property type="entry name" value="TRYPSIN_SER"/>
    <property type="match status" value="1"/>
</dbReference>